<sequence>MTNRPRAFRVDAHKTDNKPKGVVIEDDPFEVFDQQIIVPQPASPSKGGRWFLIFISAVLILLLLGAGQSSYKLILELLSDSIWLGGVAIGAAVVAVLAALVILVREIKGITRERRIERLRDDAVEILTAGNEVEAKNLVGKLADLYGQSRFIEAQTKIRSVSGEIMAPEDRLIFAERELLSPIDAEAKRIVASAAKQVSIVTALSPRALVDLIFVIYAATRMLRQLSRLYGGRPGAWSFFRLAKSAFAHLAVTGGLAVGDGLLQQVFGLGFAAKISARLGEGALNGLMTARFGLAAISVCRPLPFIGVEPPRLGEVAGELVKKSDEQ</sequence>
<comment type="subcellular location">
    <subcellularLocation>
        <location evidence="1">Cell inner membrane</location>
        <topology evidence="1">Multi-pass membrane protein</topology>
    </subcellularLocation>
</comment>
<evidence type="ECO:0000256" key="5">
    <source>
        <dbReference type="ARBA" id="ARBA00022692"/>
    </source>
</evidence>
<evidence type="ECO:0000256" key="8">
    <source>
        <dbReference type="SAM" id="Phobius"/>
    </source>
</evidence>
<organism evidence="9 10">
    <name type="scientific">Hohaiivirga grylli</name>
    <dbReference type="NCBI Taxonomy" id="3133970"/>
    <lineage>
        <taxon>Bacteria</taxon>
        <taxon>Pseudomonadati</taxon>
        <taxon>Pseudomonadota</taxon>
        <taxon>Alphaproteobacteria</taxon>
        <taxon>Hyphomicrobiales</taxon>
        <taxon>Methylobacteriaceae</taxon>
        <taxon>Hohaiivirga</taxon>
    </lineage>
</organism>
<evidence type="ECO:0000256" key="2">
    <source>
        <dbReference type="ARBA" id="ARBA00008255"/>
    </source>
</evidence>
<evidence type="ECO:0000313" key="10">
    <source>
        <dbReference type="Proteomes" id="UP001418637"/>
    </source>
</evidence>
<proteinExistence type="inferred from homology"/>
<dbReference type="PANTHER" id="PTHR39342:SF1">
    <property type="entry name" value="UPF0283 MEMBRANE PROTEIN YCJF"/>
    <property type="match status" value="1"/>
</dbReference>
<keyword evidence="10" id="KW-1185">Reference proteome</keyword>
<dbReference type="Pfam" id="PF05128">
    <property type="entry name" value="DUF697"/>
    <property type="match status" value="1"/>
</dbReference>
<dbReference type="PANTHER" id="PTHR39342">
    <property type="entry name" value="UPF0283 MEMBRANE PROTEIN YCJF"/>
    <property type="match status" value="1"/>
</dbReference>
<evidence type="ECO:0000256" key="6">
    <source>
        <dbReference type="ARBA" id="ARBA00022989"/>
    </source>
</evidence>
<keyword evidence="6 8" id="KW-1133">Transmembrane helix</keyword>
<dbReference type="RefSeq" id="WP_346337481.1">
    <property type="nucleotide sequence ID" value="NZ_JBBYXI010000003.1"/>
</dbReference>
<feature type="transmembrane region" description="Helical" evidence="8">
    <location>
        <begin position="82"/>
        <end position="104"/>
    </location>
</feature>
<dbReference type="Proteomes" id="UP001418637">
    <property type="component" value="Unassembled WGS sequence"/>
</dbReference>
<reference evidence="9 10" key="1">
    <citation type="submission" date="2024-04" db="EMBL/GenBank/DDBJ databases">
        <title>A novel species isolated from cricket.</title>
        <authorList>
            <person name="Wang H.-C."/>
        </authorList>
    </citation>
    <scope>NUCLEOTIDE SEQUENCE [LARGE SCALE GENOMIC DNA]</scope>
    <source>
        <strain evidence="9 10">WL0021</strain>
    </source>
</reference>
<dbReference type="NCBIfam" id="TIGR01620">
    <property type="entry name" value="hyp_HI0043"/>
    <property type="match status" value="1"/>
</dbReference>
<keyword evidence="4" id="KW-0997">Cell inner membrane</keyword>
<dbReference type="InterPro" id="IPR006507">
    <property type="entry name" value="UPF0283"/>
</dbReference>
<evidence type="ECO:0000256" key="3">
    <source>
        <dbReference type="ARBA" id="ARBA00022475"/>
    </source>
</evidence>
<keyword evidence="7 8" id="KW-0472">Membrane</keyword>
<name>A0ABV0BKD4_9HYPH</name>
<evidence type="ECO:0000313" key="9">
    <source>
        <dbReference type="EMBL" id="MEN3931453.1"/>
    </source>
</evidence>
<evidence type="ECO:0000256" key="1">
    <source>
        <dbReference type="ARBA" id="ARBA00004429"/>
    </source>
</evidence>
<comment type="caution">
    <text evidence="9">The sequence shown here is derived from an EMBL/GenBank/DDBJ whole genome shotgun (WGS) entry which is preliminary data.</text>
</comment>
<feature type="transmembrane region" description="Helical" evidence="8">
    <location>
        <begin position="50"/>
        <end position="70"/>
    </location>
</feature>
<keyword evidence="5 8" id="KW-0812">Transmembrane</keyword>
<evidence type="ECO:0000256" key="4">
    <source>
        <dbReference type="ARBA" id="ARBA00022519"/>
    </source>
</evidence>
<gene>
    <name evidence="9" type="ORF">WJT86_10335</name>
</gene>
<comment type="similarity">
    <text evidence="2">Belongs to the UPF0283 family.</text>
</comment>
<keyword evidence="3" id="KW-1003">Cell membrane</keyword>
<accession>A0ABV0BKD4</accession>
<dbReference type="EMBL" id="JBBYXI010000003">
    <property type="protein sequence ID" value="MEN3931453.1"/>
    <property type="molecule type" value="Genomic_DNA"/>
</dbReference>
<dbReference type="InterPro" id="IPR021147">
    <property type="entry name" value="DUF697"/>
</dbReference>
<protein>
    <submittedName>
        <fullName evidence="9">TIGR01620 family protein</fullName>
    </submittedName>
</protein>
<evidence type="ECO:0000256" key="7">
    <source>
        <dbReference type="ARBA" id="ARBA00023136"/>
    </source>
</evidence>